<dbReference type="GO" id="GO:0008835">
    <property type="term" value="F:diaminohydroxyphosphoribosylaminopyrimidine deaminase activity"/>
    <property type="evidence" value="ECO:0007669"/>
    <property type="project" value="UniProtKB-EC"/>
</dbReference>
<dbReference type="PANTHER" id="PTHR38011">
    <property type="entry name" value="DIHYDROFOLATE REDUCTASE FAMILY PROTEIN (AFU_ORTHOLOGUE AFUA_8G06820)"/>
    <property type="match status" value="1"/>
</dbReference>
<gene>
    <name evidence="17" type="primary">ribD</name>
    <name evidence="17" type="ORF">FAK_25600</name>
</gene>
<evidence type="ECO:0000313" key="17">
    <source>
        <dbReference type="EMBL" id="BEQ15494.1"/>
    </source>
</evidence>
<dbReference type="InterPro" id="IPR002734">
    <property type="entry name" value="RibDG_C"/>
</dbReference>
<evidence type="ECO:0000256" key="7">
    <source>
        <dbReference type="ARBA" id="ARBA00022723"/>
    </source>
</evidence>
<evidence type="ECO:0000256" key="1">
    <source>
        <dbReference type="ARBA" id="ARBA00002151"/>
    </source>
</evidence>
<dbReference type="CDD" id="cd01284">
    <property type="entry name" value="Riboflavin_deaminase-reductase"/>
    <property type="match status" value="1"/>
</dbReference>
<comment type="pathway">
    <text evidence="2 12">Cofactor biosynthesis; riboflavin biosynthesis; 5-amino-6-(D-ribitylamino)uracil from GTP: step 2/4.</text>
</comment>
<dbReference type="RefSeq" id="WP_338599944.1">
    <property type="nucleotide sequence ID" value="NZ_AP028679.1"/>
</dbReference>
<evidence type="ECO:0000256" key="15">
    <source>
        <dbReference type="PIRSR" id="PIRSR006769-3"/>
    </source>
</evidence>
<dbReference type="SUPFAM" id="SSF53597">
    <property type="entry name" value="Dihydrofolate reductase-like"/>
    <property type="match status" value="1"/>
</dbReference>
<evidence type="ECO:0000256" key="9">
    <source>
        <dbReference type="ARBA" id="ARBA00022857"/>
    </source>
</evidence>
<keyword evidence="10 12" id="KW-0560">Oxidoreductase</keyword>
<dbReference type="GO" id="GO:0008270">
    <property type="term" value="F:zinc ion binding"/>
    <property type="evidence" value="ECO:0007669"/>
    <property type="project" value="InterPro"/>
</dbReference>
<keyword evidence="11" id="KW-0511">Multifunctional enzyme</keyword>
<feature type="binding site" evidence="14">
    <location>
        <position position="211"/>
    </location>
    <ligand>
        <name>substrate</name>
    </ligand>
</feature>
<reference evidence="18" key="1">
    <citation type="journal article" date="2023" name="Arch. Microbiol.">
        <title>Desulfoferula mesophilus gen. nov. sp. nov., a mesophilic sulfate-reducing bacterium isolated from a brackish lake sediment.</title>
        <authorList>
            <person name="Watanabe T."/>
            <person name="Yabe T."/>
            <person name="Tsuji J.M."/>
            <person name="Fukui M."/>
        </authorList>
    </citation>
    <scope>NUCLEOTIDE SEQUENCE [LARGE SCALE GENOMIC DNA]</scope>
    <source>
        <strain evidence="18">12FAK</strain>
    </source>
</reference>
<dbReference type="Gene3D" id="3.40.430.10">
    <property type="entry name" value="Dihydrofolate Reductase, subunit A"/>
    <property type="match status" value="1"/>
</dbReference>
<feature type="binding site" evidence="14">
    <location>
        <begin position="303"/>
        <end position="309"/>
    </location>
    <ligand>
        <name>NADP(+)</name>
        <dbReference type="ChEBI" id="CHEBI:58349"/>
    </ligand>
</feature>
<keyword evidence="9 12" id="KW-0521">NADP</keyword>
<evidence type="ECO:0000313" key="18">
    <source>
        <dbReference type="Proteomes" id="UP001366166"/>
    </source>
</evidence>
<feature type="binding site" evidence="15">
    <location>
        <position position="91"/>
    </location>
    <ligand>
        <name>Zn(2+)</name>
        <dbReference type="ChEBI" id="CHEBI:29105"/>
        <note>catalytic</note>
    </ligand>
</feature>
<dbReference type="PANTHER" id="PTHR38011:SF7">
    <property type="entry name" value="2,5-DIAMINO-6-RIBOSYLAMINO-4(3H)-PYRIMIDINONE 5'-PHOSPHATE REDUCTASE"/>
    <property type="match status" value="1"/>
</dbReference>
<feature type="binding site" evidence="14">
    <location>
        <position position="177"/>
    </location>
    <ligand>
        <name>NADP(+)</name>
        <dbReference type="ChEBI" id="CHEBI:58349"/>
    </ligand>
</feature>
<protein>
    <recommendedName>
        <fullName evidence="12">Riboflavin biosynthesis protein RibD</fullName>
    </recommendedName>
    <domain>
        <recommendedName>
            <fullName evidence="12">Diaminohydroxyphosphoribosylaminopyrimidine deaminase</fullName>
            <shortName evidence="12">DRAP deaminase</shortName>
            <ecNumber evidence="12">3.5.4.26</ecNumber>
        </recommendedName>
        <alternativeName>
            <fullName evidence="12">Riboflavin-specific deaminase</fullName>
        </alternativeName>
    </domain>
    <domain>
        <recommendedName>
            <fullName evidence="12">5-amino-6-(5-phosphoribosylamino)uracil reductase</fullName>
            <ecNumber evidence="12">1.1.1.193</ecNumber>
        </recommendedName>
        <alternativeName>
            <fullName evidence="12">HTP reductase</fullName>
        </alternativeName>
    </domain>
</protein>
<evidence type="ECO:0000256" key="13">
    <source>
        <dbReference type="PIRSR" id="PIRSR006769-1"/>
    </source>
</evidence>
<dbReference type="KEGG" id="dmp:FAK_25600"/>
<dbReference type="AlphaFoldDB" id="A0AAU9EJX7"/>
<accession>A0AAU9EJX7</accession>
<keyword evidence="7 12" id="KW-0479">Metal-binding</keyword>
<evidence type="ECO:0000256" key="8">
    <source>
        <dbReference type="ARBA" id="ARBA00022833"/>
    </source>
</evidence>
<keyword evidence="8 12" id="KW-0862">Zinc</keyword>
<keyword evidence="18" id="KW-1185">Reference proteome</keyword>
<comment type="similarity">
    <text evidence="4 12">In the N-terminal section; belongs to the cytidine and deoxycytidylate deaminase family.</text>
</comment>
<dbReference type="GO" id="GO:0009231">
    <property type="term" value="P:riboflavin biosynthetic process"/>
    <property type="evidence" value="ECO:0007669"/>
    <property type="project" value="UniProtKB-KW"/>
</dbReference>
<sequence length="371" mass="38844">MAIRPPEPQDIHFMRRALALTRRGLGRSSPNPAVGAVVVARGRVVGQGWHAKAGEPHAEVHALKQAGELARGATIYVTLEPCHHAGRTPPCTQGILAAGIARVVYGASDPNPRVAGGGGSFLAEQGLDVTPGVLEAACAWEHRFFMTHVTTGRPHVILKTAATMDGKTASATGHSRWVTGGASRRFVHRLRGWVDAIMVGSGTALADDPQLTCRLAGRSNPLRVVVDSRLRLPVTARVLDPAQAPGCLVACLDGAPLERAQALSDAGAQVLRLPPDAAGRVDLSALLGELGGRGITSLLAEGGAGLAWSLLEGGLVNEVMYFYAPKLVGGAAAPSMVGGPGLERMDKAWPLSRPMVRRFGDDVMLWSIIQA</sequence>
<evidence type="ECO:0000256" key="14">
    <source>
        <dbReference type="PIRSR" id="PIRSR006769-2"/>
    </source>
</evidence>
<feature type="binding site" evidence="14">
    <location>
        <position position="161"/>
    </location>
    <ligand>
        <name>NADP(+)</name>
        <dbReference type="ChEBI" id="CHEBI:58349"/>
    </ligand>
</feature>
<dbReference type="InterPro" id="IPR016192">
    <property type="entry name" value="APOBEC/CMP_deaminase_Zn-bd"/>
</dbReference>
<dbReference type="InterPro" id="IPR011549">
    <property type="entry name" value="RibD_C"/>
</dbReference>
<comment type="pathway">
    <text evidence="3 12">Cofactor biosynthesis; riboflavin biosynthesis; 5-amino-6-(D-ribitylamino)uracil from GTP: step 3/4.</text>
</comment>
<keyword evidence="12" id="KW-0378">Hydrolase</keyword>
<dbReference type="InterPro" id="IPR016193">
    <property type="entry name" value="Cytidine_deaminase-like"/>
</dbReference>
<dbReference type="GO" id="GO:0050661">
    <property type="term" value="F:NADP binding"/>
    <property type="evidence" value="ECO:0007669"/>
    <property type="project" value="InterPro"/>
</dbReference>
<evidence type="ECO:0000256" key="2">
    <source>
        <dbReference type="ARBA" id="ARBA00004882"/>
    </source>
</evidence>
<comment type="similarity">
    <text evidence="5 12">In the C-terminal section; belongs to the HTP reductase family.</text>
</comment>
<evidence type="ECO:0000259" key="16">
    <source>
        <dbReference type="PROSITE" id="PS51747"/>
    </source>
</evidence>
<dbReference type="PIRSF" id="PIRSF006769">
    <property type="entry name" value="RibD"/>
    <property type="match status" value="1"/>
</dbReference>
<dbReference type="InterPro" id="IPR004794">
    <property type="entry name" value="Eubact_RibD"/>
</dbReference>
<comment type="catalytic activity">
    <reaction evidence="12">
        <text>5-amino-6-(5-phospho-D-ribitylamino)uracil + NADP(+) = 5-amino-6-(5-phospho-D-ribosylamino)uracil + NADPH + H(+)</text>
        <dbReference type="Rhea" id="RHEA:17845"/>
        <dbReference type="ChEBI" id="CHEBI:15378"/>
        <dbReference type="ChEBI" id="CHEBI:57783"/>
        <dbReference type="ChEBI" id="CHEBI:58349"/>
        <dbReference type="ChEBI" id="CHEBI:58421"/>
        <dbReference type="ChEBI" id="CHEBI:58453"/>
        <dbReference type="EC" id="1.1.1.193"/>
    </reaction>
</comment>
<proteinExistence type="inferred from homology"/>
<evidence type="ECO:0000256" key="3">
    <source>
        <dbReference type="ARBA" id="ARBA00004910"/>
    </source>
</evidence>
<evidence type="ECO:0000256" key="11">
    <source>
        <dbReference type="ARBA" id="ARBA00023268"/>
    </source>
</evidence>
<dbReference type="NCBIfam" id="TIGR00326">
    <property type="entry name" value="eubact_ribD"/>
    <property type="match status" value="1"/>
</dbReference>
<dbReference type="EMBL" id="AP028679">
    <property type="protein sequence ID" value="BEQ15494.1"/>
    <property type="molecule type" value="Genomic_DNA"/>
</dbReference>
<feature type="binding site" evidence="14">
    <location>
        <position position="214"/>
    </location>
    <ligand>
        <name>substrate</name>
    </ligand>
</feature>
<feature type="binding site" evidence="14">
    <location>
        <position position="191"/>
    </location>
    <ligand>
        <name>substrate</name>
    </ligand>
</feature>
<feature type="binding site" evidence="15">
    <location>
        <position position="82"/>
    </location>
    <ligand>
        <name>Zn(2+)</name>
        <dbReference type="ChEBI" id="CHEBI:29105"/>
        <note>catalytic</note>
    </ligand>
</feature>
<organism evidence="17 18">
    <name type="scientific">Desulfoferula mesophila</name>
    <dbReference type="NCBI Taxonomy" id="3058419"/>
    <lineage>
        <taxon>Bacteria</taxon>
        <taxon>Pseudomonadati</taxon>
        <taxon>Thermodesulfobacteriota</taxon>
        <taxon>Desulfarculia</taxon>
        <taxon>Desulfarculales</taxon>
        <taxon>Desulfarculaceae</taxon>
        <taxon>Desulfoferula</taxon>
    </lineage>
</organism>
<feature type="binding site" evidence="14">
    <location>
        <position position="203"/>
    </location>
    <ligand>
        <name>substrate</name>
    </ligand>
</feature>
<dbReference type="NCBIfam" id="TIGR00227">
    <property type="entry name" value="ribD_Cterm"/>
    <property type="match status" value="1"/>
</dbReference>
<dbReference type="GO" id="GO:0008703">
    <property type="term" value="F:5-amino-6-(5-phosphoribosylamino)uracil reductase activity"/>
    <property type="evidence" value="ECO:0007669"/>
    <property type="project" value="UniProtKB-EC"/>
</dbReference>
<evidence type="ECO:0000256" key="5">
    <source>
        <dbReference type="ARBA" id="ARBA00007417"/>
    </source>
</evidence>
<dbReference type="Gene3D" id="3.40.140.10">
    <property type="entry name" value="Cytidine Deaminase, domain 2"/>
    <property type="match status" value="1"/>
</dbReference>
<feature type="domain" description="CMP/dCMP-type deaminase" evidence="16">
    <location>
        <begin position="8"/>
        <end position="121"/>
    </location>
</feature>
<evidence type="ECO:0000256" key="4">
    <source>
        <dbReference type="ARBA" id="ARBA00005259"/>
    </source>
</evidence>
<comment type="cofactor">
    <cofactor evidence="12 15">
        <name>Zn(2+)</name>
        <dbReference type="ChEBI" id="CHEBI:29105"/>
    </cofactor>
    <text evidence="12 15">Binds 1 zinc ion.</text>
</comment>
<dbReference type="InterPro" id="IPR050765">
    <property type="entry name" value="Riboflavin_Biosynth_HTPR"/>
</dbReference>
<dbReference type="Proteomes" id="UP001366166">
    <property type="component" value="Chromosome"/>
</dbReference>
<evidence type="ECO:0000256" key="12">
    <source>
        <dbReference type="PIRNR" id="PIRNR006769"/>
    </source>
</evidence>
<feature type="binding site" evidence="14">
    <location>
        <position position="228"/>
    </location>
    <ligand>
        <name>NADP(+)</name>
        <dbReference type="ChEBI" id="CHEBI:58349"/>
    </ligand>
</feature>
<dbReference type="PROSITE" id="PS00903">
    <property type="entry name" value="CYT_DCMP_DEAMINASES_1"/>
    <property type="match status" value="1"/>
</dbReference>
<feature type="binding site" evidence="15">
    <location>
        <position position="57"/>
    </location>
    <ligand>
        <name>Zn(2+)</name>
        <dbReference type="ChEBI" id="CHEBI:29105"/>
        <note>catalytic</note>
    </ligand>
</feature>
<dbReference type="Pfam" id="PF00383">
    <property type="entry name" value="dCMP_cyt_deam_1"/>
    <property type="match status" value="1"/>
</dbReference>
<dbReference type="EC" id="1.1.1.193" evidence="12"/>
<comment type="function">
    <text evidence="1 12">Converts 2,5-diamino-6-(ribosylamino)-4(3h)-pyrimidinone 5'-phosphate into 5-amino-6-(ribosylamino)-2,4(1h,3h)-pyrimidinedione 5'-phosphate.</text>
</comment>
<dbReference type="Pfam" id="PF01872">
    <property type="entry name" value="RibD_C"/>
    <property type="match status" value="1"/>
</dbReference>
<keyword evidence="6 12" id="KW-0686">Riboflavin biosynthesis</keyword>
<dbReference type="InterPro" id="IPR024072">
    <property type="entry name" value="DHFR-like_dom_sf"/>
</dbReference>
<dbReference type="SUPFAM" id="SSF53927">
    <property type="entry name" value="Cytidine deaminase-like"/>
    <property type="match status" value="1"/>
</dbReference>
<dbReference type="PROSITE" id="PS51747">
    <property type="entry name" value="CYT_DCMP_DEAMINASES_2"/>
    <property type="match status" value="1"/>
</dbReference>
<comment type="catalytic activity">
    <reaction evidence="12">
        <text>2,5-diamino-6-hydroxy-4-(5-phosphoribosylamino)-pyrimidine + H2O + H(+) = 5-amino-6-(5-phospho-D-ribosylamino)uracil + NH4(+)</text>
        <dbReference type="Rhea" id="RHEA:21868"/>
        <dbReference type="ChEBI" id="CHEBI:15377"/>
        <dbReference type="ChEBI" id="CHEBI:15378"/>
        <dbReference type="ChEBI" id="CHEBI:28938"/>
        <dbReference type="ChEBI" id="CHEBI:58453"/>
        <dbReference type="ChEBI" id="CHEBI:58614"/>
        <dbReference type="EC" id="3.5.4.26"/>
    </reaction>
</comment>
<feature type="binding site" evidence="14">
    <location>
        <position position="301"/>
    </location>
    <ligand>
        <name>substrate</name>
    </ligand>
</feature>
<dbReference type="EC" id="3.5.4.26" evidence="12"/>
<dbReference type="InterPro" id="IPR002125">
    <property type="entry name" value="CMP_dCMP_dom"/>
</dbReference>
<feature type="binding site" evidence="14">
    <location>
        <position position="207"/>
    </location>
    <ligand>
        <name>NADP(+)</name>
        <dbReference type="ChEBI" id="CHEBI:58349"/>
    </ligand>
</feature>
<name>A0AAU9EJX7_9BACT</name>
<feature type="active site" description="Proton donor" evidence="13">
    <location>
        <position position="59"/>
    </location>
</feature>
<feature type="binding site" evidence="14">
    <location>
        <position position="175"/>
    </location>
    <ligand>
        <name>substrate</name>
    </ligand>
</feature>
<evidence type="ECO:0000256" key="6">
    <source>
        <dbReference type="ARBA" id="ARBA00022619"/>
    </source>
</evidence>
<evidence type="ECO:0000256" key="10">
    <source>
        <dbReference type="ARBA" id="ARBA00023002"/>
    </source>
</evidence>